<gene>
    <name evidence="1" type="ORF">BKA24_001018</name>
</gene>
<proteinExistence type="predicted"/>
<protein>
    <submittedName>
        <fullName evidence="1">Very-short-patch-repair endonuclease</fullName>
    </submittedName>
</protein>
<dbReference type="AlphaFoldDB" id="A0A7W7FKF0"/>
<keyword evidence="1" id="KW-0255">Endonuclease</keyword>
<keyword evidence="1" id="KW-0378">Hydrolase</keyword>
<dbReference type="GO" id="GO:0004519">
    <property type="term" value="F:endonuclease activity"/>
    <property type="evidence" value="ECO:0007669"/>
    <property type="project" value="UniProtKB-KW"/>
</dbReference>
<dbReference type="EMBL" id="JACHMD010000001">
    <property type="protein sequence ID" value="MBB4666309.1"/>
    <property type="molecule type" value="Genomic_DNA"/>
</dbReference>
<dbReference type="Proteomes" id="UP000573729">
    <property type="component" value="Unassembled WGS sequence"/>
</dbReference>
<accession>A0A7W7FKF0</accession>
<sequence>MNAHEWMTAEQLGLSRARLESAVSRGSIVRVRRGRYVLGSADPALLAAARLGCQLDCVSLLRLLGVFVLTSARLHIHAPVGSSRLPRPPDDVVRHWRSSDTSSRSLVVNPVEALAQACRCQEPRSAIATLDSALHLGILDEAGLDAVFRRLPRRFGHLRRLLDGRSESGAESLMRLVLRTLDCTIEVQVPIDGVGRVDFVVDGWLIVECDSRAHHEGWDQQRRGRRRDLAAAAQGYTTVRPLAEDIFHRRDEVRQFLAGTLSHGPRR</sequence>
<reference evidence="1 2" key="1">
    <citation type="submission" date="2020-08" db="EMBL/GenBank/DDBJ databases">
        <title>Sequencing the genomes of 1000 actinobacteria strains.</title>
        <authorList>
            <person name="Klenk H.-P."/>
        </authorList>
    </citation>
    <scope>NUCLEOTIDE SEQUENCE [LARGE SCALE GENOMIC DNA]</scope>
    <source>
        <strain evidence="1 2">DSM 24947</strain>
    </source>
</reference>
<evidence type="ECO:0000313" key="2">
    <source>
        <dbReference type="Proteomes" id="UP000573729"/>
    </source>
</evidence>
<evidence type="ECO:0000313" key="1">
    <source>
        <dbReference type="EMBL" id="MBB4666309.1"/>
    </source>
</evidence>
<keyword evidence="1" id="KW-0540">Nuclease</keyword>
<keyword evidence="2" id="KW-1185">Reference proteome</keyword>
<comment type="caution">
    <text evidence="1">The sequence shown here is derived from an EMBL/GenBank/DDBJ whole genome shotgun (WGS) entry which is preliminary data.</text>
</comment>
<dbReference type="Gene3D" id="3.40.960.10">
    <property type="entry name" value="VSR Endonuclease"/>
    <property type="match status" value="1"/>
</dbReference>
<dbReference type="RefSeq" id="WP_343065941.1">
    <property type="nucleotide sequence ID" value="NZ_JACHMD010000001.1"/>
</dbReference>
<organism evidence="1 2">
    <name type="scientific">Microbacterium marinum</name>
    <dbReference type="NCBI Taxonomy" id="421115"/>
    <lineage>
        <taxon>Bacteria</taxon>
        <taxon>Bacillati</taxon>
        <taxon>Actinomycetota</taxon>
        <taxon>Actinomycetes</taxon>
        <taxon>Micrococcales</taxon>
        <taxon>Microbacteriaceae</taxon>
        <taxon>Microbacterium</taxon>
    </lineage>
</organism>
<name>A0A7W7FKF0_9MICO</name>